<dbReference type="GO" id="GO:0015078">
    <property type="term" value="F:proton transmembrane transporter activity"/>
    <property type="evidence" value="ECO:0007669"/>
    <property type="project" value="InterPro"/>
</dbReference>
<keyword evidence="7 11" id="KW-0406">Ion transport</keyword>
<evidence type="ECO:0000256" key="1">
    <source>
        <dbReference type="ARBA" id="ARBA00004167"/>
    </source>
</evidence>
<evidence type="ECO:0000256" key="10">
    <source>
        <dbReference type="ARBA" id="ARBA00025198"/>
    </source>
</evidence>
<name>A0A1C9C8L4_9FLOR</name>
<dbReference type="HAMAP" id="MF_01398">
    <property type="entry name" value="ATP_synth_b_bprime"/>
    <property type="match status" value="1"/>
</dbReference>
<geneLocation type="plastid" evidence="14"/>
<evidence type="ECO:0000256" key="8">
    <source>
        <dbReference type="ARBA" id="ARBA00023136"/>
    </source>
</evidence>
<evidence type="ECO:0000256" key="7">
    <source>
        <dbReference type="ARBA" id="ARBA00023065"/>
    </source>
</evidence>
<keyword evidence="4 11" id="KW-0812">Transmembrane</keyword>
<dbReference type="EMBL" id="KX284711">
    <property type="protein sequence ID" value="AOM64726.1"/>
    <property type="molecule type" value="Genomic_DNA"/>
</dbReference>
<keyword evidence="14" id="KW-0934">Plastid</keyword>
<dbReference type="PANTHER" id="PTHR34264">
    <property type="entry name" value="ATP SYNTHASE SUBUNIT B, CHLOROPLASTIC"/>
    <property type="match status" value="1"/>
</dbReference>
<keyword evidence="2 11" id="KW-0813">Transport</keyword>
<dbReference type="GeneID" id="29071176"/>
<evidence type="ECO:0000256" key="4">
    <source>
        <dbReference type="ARBA" id="ARBA00022692"/>
    </source>
</evidence>
<evidence type="ECO:0000256" key="9">
    <source>
        <dbReference type="ARBA" id="ARBA00023310"/>
    </source>
</evidence>
<accession>A0A1C9C8L4</accession>
<keyword evidence="9" id="KW-0066">ATP synthesis</keyword>
<evidence type="ECO:0000256" key="6">
    <source>
        <dbReference type="ARBA" id="ARBA00022989"/>
    </source>
</evidence>
<proteinExistence type="inferred from homology"/>
<evidence type="ECO:0000256" key="3">
    <source>
        <dbReference type="ARBA" id="ARBA00022547"/>
    </source>
</evidence>
<keyword evidence="6 13" id="KW-1133">Transmembrane helix</keyword>
<dbReference type="PANTHER" id="PTHR34264:SF3">
    <property type="entry name" value="ATP SYNTHASE SUBUNIT B, CHLOROPLASTIC"/>
    <property type="match status" value="1"/>
</dbReference>
<sequence length="180" mass="20244">MENTIQIFKMIAEQYEHTGISLNTNFLEANVINIVILLSGLIYVLKQFLGSILMIRQEKVLFAIQEAEERLQQANVRLTESEKQLDQAQLVIAQIINEAELTAQKVRESILQQGKSDIERLTASGKASITSAENQVRQQIQQQITALVISKVTVELQNQVTPNMQAKIIDQNIMQLGGEI</sequence>
<feature type="transmembrane region" description="Helical" evidence="13">
    <location>
        <begin position="31"/>
        <end position="49"/>
    </location>
</feature>
<evidence type="ECO:0000256" key="13">
    <source>
        <dbReference type="SAM" id="Phobius"/>
    </source>
</evidence>
<protein>
    <submittedName>
        <fullName evidence="14">ATP synthase CFO B chain subunit I</fullName>
    </submittedName>
</protein>
<comment type="similarity">
    <text evidence="11">Belongs to the ATPase B chain family.</text>
</comment>
<feature type="coiled-coil region" evidence="12">
    <location>
        <begin position="64"/>
        <end position="98"/>
    </location>
</feature>
<evidence type="ECO:0000313" key="14">
    <source>
        <dbReference type="EMBL" id="AOM64726.1"/>
    </source>
</evidence>
<keyword evidence="3 11" id="KW-0138">CF(0)</keyword>
<evidence type="ECO:0000256" key="2">
    <source>
        <dbReference type="ARBA" id="ARBA00022448"/>
    </source>
</evidence>
<keyword evidence="5 11" id="KW-0375">Hydrogen ion transport</keyword>
<evidence type="ECO:0000256" key="12">
    <source>
        <dbReference type="SAM" id="Coils"/>
    </source>
</evidence>
<gene>
    <name evidence="14" type="primary">atpF</name>
    <name evidence="14" type="ORF">Schim_045</name>
</gene>
<organism evidence="14">
    <name type="scientific">Schimmelmannia schousboei</name>
    <dbReference type="NCBI Taxonomy" id="173468"/>
    <lineage>
        <taxon>Eukaryota</taxon>
        <taxon>Rhodophyta</taxon>
        <taxon>Florideophyceae</taxon>
        <taxon>Rhodymeniophycidae</taxon>
        <taxon>Acrosymphytales</taxon>
        <taxon>Schimmelmanniaceae</taxon>
        <taxon>Schimmelmannia</taxon>
    </lineage>
</organism>
<dbReference type="AlphaFoldDB" id="A0A1C9C8L4"/>
<evidence type="ECO:0000256" key="11">
    <source>
        <dbReference type="RuleBase" id="RU003848"/>
    </source>
</evidence>
<reference evidence="14" key="1">
    <citation type="journal article" date="2016" name="BMC Biol.">
        <title>Parallel evolution of highly conserved plastid genome architecture in red seaweeds and seed plants.</title>
        <authorList>
            <person name="Lee J."/>
            <person name="Cho C.H."/>
            <person name="Park S.I."/>
            <person name="Choi J.W."/>
            <person name="Song H.S."/>
            <person name="West J.A."/>
            <person name="Bhattacharya D."/>
            <person name="Yoon H.S."/>
        </authorList>
    </citation>
    <scope>NUCLEOTIDE SEQUENCE</scope>
</reference>
<dbReference type="InterPro" id="IPR002146">
    <property type="entry name" value="ATP_synth_b/b'su_bac/chlpt"/>
</dbReference>
<comment type="subcellular location">
    <subcellularLocation>
        <location evidence="1">Membrane</location>
        <topology evidence="1">Single-pass membrane protein</topology>
    </subcellularLocation>
</comment>
<dbReference type="CDD" id="cd06503">
    <property type="entry name" value="ATP-synt_Fo_b"/>
    <property type="match status" value="1"/>
</dbReference>
<dbReference type="Pfam" id="PF00430">
    <property type="entry name" value="ATP-synt_B"/>
    <property type="match status" value="1"/>
</dbReference>
<evidence type="ECO:0000256" key="5">
    <source>
        <dbReference type="ARBA" id="ARBA00022781"/>
    </source>
</evidence>
<dbReference type="GO" id="GO:0045259">
    <property type="term" value="C:proton-transporting ATP synthase complex"/>
    <property type="evidence" value="ECO:0007669"/>
    <property type="project" value="UniProtKB-KW"/>
</dbReference>
<comment type="function">
    <text evidence="10">F(1)F(0) ATP synthase produces ATP from ADP in the presence of a proton or sodium gradient. F-type ATPases consist of two structural domains, F(1) containing the extramembraneous catalytic core and F(0) containing the membrane proton channel, linked together by a central stalk and a peripheral stalk. During catalysis, ATP synthesis in the catalytic domain of F(1) is coupled via a rotary mechanism of the central stalk subunits to proton translocation.</text>
</comment>
<keyword evidence="8 13" id="KW-0472">Membrane</keyword>
<dbReference type="NCBIfam" id="NF005606">
    <property type="entry name" value="PRK07352.1"/>
    <property type="match status" value="1"/>
</dbReference>
<keyword evidence="12" id="KW-0175">Coiled coil</keyword>
<dbReference type="RefSeq" id="YP_009295791.1">
    <property type="nucleotide sequence ID" value="NC_031168.1"/>
</dbReference>
<dbReference type="GO" id="GO:0015986">
    <property type="term" value="P:proton motive force-driven ATP synthesis"/>
    <property type="evidence" value="ECO:0007669"/>
    <property type="project" value="InterPro"/>
</dbReference>